<name>A0A4V4HB79_DENBC</name>
<dbReference type="Proteomes" id="UP000297245">
    <property type="component" value="Unassembled WGS sequence"/>
</dbReference>
<organism evidence="1 2">
    <name type="scientific">Dendrothele bispora (strain CBS 962.96)</name>
    <dbReference type="NCBI Taxonomy" id="1314807"/>
    <lineage>
        <taxon>Eukaryota</taxon>
        <taxon>Fungi</taxon>
        <taxon>Dikarya</taxon>
        <taxon>Basidiomycota</taxon>
        <taxon>Agaricomycotina</taxon>
        <taxon>Agaricomycetes</taxon>
        <taxon>Agaricomycetidae</taxon>
        <taxon>Agaricales</taxon>
        <taxon>Agaricales incertae sedis</taxon>
        <taxon>Dendrothele</taxon>
    </lineage>
</organism>
<sequence length="156" mass="17939">WLKTALKSLLEGVVCEQFQQLVKDWVKLELSYGSLAPQTKLSSGGGRPQDIGLWMKHRRMNSYSPGHMEDMESFASSWWGWWSHLNPTWRIEKKELLHDVTEGDWSCLRCPGQNGLWSVLICLRWWLIKEAGVTAKEGSVEWHLAVKDVNVAVSML</sequence>
<feature type="non-terminal residue" evidence="1">
    <location>
        <position position="1"/>
    </location>
</feature>
<evidence type="ECO:0000313" key="2">
    <source>
        <dbReference type="Proteomes" id="UP000297245"/>
    </source>
</evidence>
<dbReference type="OrthoDB" id="3250313at2759"/>
<proteinExistence type="predicted"/>
<reference evidence="1 2" key="1">
    <citation type="journal article" date="2019" name="Nat. Ecol. Evol.">
        <title>Megaphylogeny resolves global patterns of mushroom evolution.</title>
        <authorList>
            <person name="Varga T."/>
            <person name="Krizsan K."/>
            <person name="Foldi C."/>
            <person name="Dima B."/>
            <person name="Sanchez-Garcia M."/>
            <person name="Sanchez-Ramirez S."/>
            <person name="Szollosi G.J."/>
            <person name="Szarkandi J.G."/>
            <person name="Papp V."/>
            <person name="Albert L."/>
            <person name="Andreopoulos W."/>
            <person name="Angelini C."/>
            <person name="Antonin V."/>
            <person name="Barry K.W."/>
            <person name="Bougher N.L."/>
            <person name="Buchanan P."/>
            <person name="Buyck B."/>
            <person name="Bense V."/>
            <person name="Catcheside P."/>
            <person name="Chovatia M."/>
            <person name="Cooper J."/>
            <person name="Damon W."/>
            <person name="Desjardin D."/>
            <person name="Finy P."/>
            <person name="Geml J."/>
            <person name="Haridas S."/>
            <person name="Hughes K."/>
            <person name="Justo A."/>
            <person name="Karasinski D."/>
            <person name="Kautmanova I."/>
            <person name="Kiss B."/>
            <person name="Kocsube S."/>
            <person name="Kotiranta H."/>
            <person name="LaButti K.M."/>
            <person name="Lechner B.E."/>
            <person name="Liimatainen K."/>
            <person name="Lipzen A."/>
            <person name="Lukacs Z."/>
            <person name="Mihaltcheva S."/>
            <person name="Morgado L.N."/>
            <person name="Niskanen T."/>
            <person name="Noordeloos M.E."/>
            <person name="Ohm R.A."/>
            <person name="Ortiz-Santana B."/>
            <person name="Ovrebo C."/>
            <person name="Racz N."/>
            <person name="Riley R."/>
            <person name="Savchenko A."/>
            <person name="Shiryaev A."/>
            <person name="Soop K."/>
            <person name="Spirin V."/>
            <person name="Szebenyi C."/>
            <person name="Tomsovsky M."/>
            <person name="Tulloss R.E."/>
            <person name="Uehling J."/>
            <person name="Grigoriev I.V."/>
            <person name="Vagvolgyi C."/>
            <person name="Papp T."/>
            <person name="Martin F.M."/>
            <person name="Miettinen O."/>
            <person name="Hibbett D.S."/>
            <person name="Nagy L.G."/>
        </authorList>
    </citation>
    <scope>NUCLEOTIDE SEQUENCE [LARGE SCALE GENOMIC DNA]</scope>
    <source>
        <strain evidence="1 2">CBS 962.96</strain>
    </source>
</reference>
<dbReference type="EMBL" id="ML180214">
    <property type="protein sequence ID" value="THU78325.1"/>
    <property type="molecule type" value="Genomic_DNA"/>
</dbReference>
<keyword evidence="2" id="KW-1185">Reference proteome</keyword>
<accession>A0A4V4HB79</accession>
<gene>
    <name evidence="1" type="ORF">K435DRAFT_594974</name>
</gene>
<dbReference type="AlphaFoldDB" id="A0A4V4HB79"/>
<feature type="non-terminal residue" evidence="1">
    <location>
        <position position="156"/>
    </location>
</feature>
<evidence type="ECO:0000313" key="1">
    <source>
        <dbReference type="EMBL" id="THU78325.1"/>
    </source>
</evidence>
<protein>
    <submittedName>
        <fullName evidence="1">Uncharacterized protein</fullName>
    </submittedName>
</protein>